<dbReference type="PANTHER" id="PTHR21964">
    <property type="entry name" value="BREAST CANCER METASTASIS-SUPPRESSOR 1"/>
    <property type="match status" value="1"/>
</dbReference>
<comment type="subcellular location">
    <subcellularLocation>
        <location evidence="1">Nucleus</location>
    </subcellularLocation>
</comment>
<feature type="region of interest" description="Disordered" evidence="6">
    <location>
        <begin position="1"/>
        <end position="30"/>
    </location>
</feature>
<evidence type="ECO:0000313" key="8">
    <source>
        <dbReference type="Proteomes" id="UP000019373"/>
    </source>
</evidence>
<dbReference type="Pfam" id="PF08598">
    <property type="entry name" value="Sds3"/>
    <property type="match status" value="1"/>
</dbReference>
<dbReference type="HOGENOM" id="CLU_031130_0_0_1"/>
<keyword evidence="4" id="KW-0804">Transcription</keyword>
<dbReference type="GO" id="GO:0010468">
    <property type="term" value="P:regulation of gene expression"/>
    <property type="evidence" value="ECO:0007669"/>
    <property type="project" value="UniProtKB-ARBA"/>
</dbReference>
<dbReference type="OMA" id="AADMMRT"/>
<protein>
    <recommendedName>
        <fullName evidence="9">Deacetylase complex subunit Sds3</fullName>
    </recommendedName>
</protein>
<dbReference type="GeneID" id="19235150"/>
<dbReference type="AlphaFoldDB" id="U1GSD7"/>
<keyword evidence="2" id="KW-0678">Repressor</keyword>
<dbReference type="EMBL" id="KE720815">
    <property type="protein sequence ID" value="ERF75293.1"/>
    <property type="molecule type" value="Genomic_DNA"/>
</dbReference>
<evidence type="ECO:0000256" key="2">
    <source>
        <dbReference type="ARBA" id="ARBA00022491"/>
    </source>
</evidence>
<dbReference type="RefSeq" id="XP_007787305.1">
    <property type="nucleotide sequence ID" value="XM_007789115.1"/>
</dbReference>
<evidence type="ECO:0000256" key="6">
    <source>
        <dbReference type="SAM" id="MobiDB-lite"/>
    </source>
</evidence>
<reference evidence="8" key="1">
    <citation type="journal article" date="2014" name="BMC Genomics">
        <title>Genome characteristics reveal the impact of lichenization on lichen-forming fungus Endocarpon pusillum Hedwig (Verrucariales, Ascomycota).</title>
        <authorList>
            <person name="Wang Y.-Y."/>
            <person name="Liu B."/>
            <person name="Zhang X.-Y."/>
            <person name="Zhou Q.-M."/>
            <person name="Zhang T."/>
            <person name="Li H."/>
            <person name="Yu Y.-F."/>
            <person name="Zhang X.-L."/>
            <person name="Hao X.-Y."/>
            <person name="Wang M."/>
            <person name="Wang L."/>
            <person name="Wei J.-C."/>
        </authorList>
    </citation>
    <scope>NUCLEOTIDE SEQUENCE [LARGE SCALE GENOMIC DNA]</scope>
    <source>
        <strain evidence="8">Z07020 / HMAS-L-300199</strain>
    </source>
</reference>
<keyword evidence="8" id="KW-1185">Reference proteome</keyword>
<dbReference type="Proteomes" id="UP000019373">
    <property type="component" value="Unassembled WGS sequence"/>
</dbReference>
<feature type="compositionally biased region" description="Polar residues" evidence="6">
    <location>
        <begin position="1"/>
        <end position="12"/>
    </location>
</feature>
<evidence type="ECO:0000256" key="1">
    <source>
        <dbReference type="ARBA" id="ARBA00004123"/>
    </source>
</evidence>
<keyword evidence="5" id="KW-0539">Nucleus</keyword>
<dbReference type="InterPro" id="IPR013907">
    <property type="entry name" value="Sds3"/>
</dbReference>
<accession>U1GSD7</accession>
<evidence type="ECO:0000256" key="4">
    <source>
        <dbReference type="ARBA" id="ARBA00023163"/>
    </source>
</evidence>
<feature type="compositionally biased region" description="Polar residues" evidence="6">
    <location>
        <begin position="325"/>
        <end position="334"/>
    </location>
</feature>
<keyword evidence="3" id="KW-0805">Transcription regulation</keyword>
<feature type="region of interest" description="Disordered" evidence="6">
    <location>
        <begin position="199"/>
        <end position="267"/>
    </location>
</feature>
<sequence>MAFNSPSPTSPTMHGRSPPQPISKRDRKRNQQMAQFQDLSNDFKENRSAYFHKQIVALQHDMNLITQADPYNPEPLDDSPEAITGLVEVAAAGTPYQSEMSSLAGKWYSEFVQEINQAKEARDIELTQLMNEHQERLDRIKHECDYRLHLAATECDYLADTLRQRLVQQLSSRKQRLMREKEQLDIADTNTLLLHPSQFSITNPSSPGSGGQTNRKTRHARHRIDMEELGNGLAGEGLNKRKRKALDDEPGSPARDGISTPAERAKAKIQAHQTAPLYSINSLFTEKELNLQSHQAHIATRHFFSTSKSGIQTNGADIRTKEQDFGQTSGSGDDSNPDDEDGLAAPEMERTASQNFHVTRSTRNIGGQTRLDILSDVAIANRPQLPYATLHNYQPRNGAALPAVSQLIQEEVEEDQEKLRAVFNEPSGFMDEKMVDEALKPASHTRSTLAPDWPAYLDVHLVDMNRGVQ</sequence>
<organism evidence="7 8">
    <name type="scientific">Endocarpon pusillum (strain Z07020 / HMAS-L-300199)</name>
    <name type="common">Lichen-forming fungus</name>
    <dbReference type="NCBI Taxonomy" id="1263415"/>
    <lineage>
        <taxon>Eukaryota</taxon>
        <taxon>Fungi</taxon>
        <taxon>Dikarya</taxon>
        <taxon>Ascomycota</taxon>
        <taxon>Pezizomycotina</taxon>
        <taxon>Eurotiomycetes</taxon>
        <taxon>Chaetothyriomycetidae</taxon>
        <taxon>Verrucariales</taxon>
        <taxon>Verrucariaceae</taxon>
        <taxon>Endocarpon</taxon>
    </lineage>
</organism>
<evidence type="ECO:0000256" key="3">
    <source>
        <dbReference type="ARBA" id="ARBA00023015"/>
    </source>
</evidence>
<dbReference type="eggNOG" id="ENOG502S0G7">
    <property type="taxonomic scope" value="Eukaryota"/>
</dbReference>
<proteinExistence type="predicted"/>
<feature type="region of interest" description="Disordered" evidence="6">
    <location>
        <begin position="323"/>
        <end position="344"/>
    </location>
</feature>
<evidence type="ECO:0008006" key="9">
    <source>
        <dbReference type="Google" id="ProtNLM"/>
    </source>
</evidence>
<evidence type="ECO:0000256" key="5">
    <source>
        <dbReference type="ARBA" id="ARBA00023242"/>
    </source>
</evidence>
<dbReference type="GO" id="GO:0005654">
    <property type="term" value="C:nucleoplasm"/>
    <property type="evidence" value="ECO:0007669"/>
    <property type="project" value="UniProtKB-ARBA"/>
</dbReference>
<name>U1GSD7_ENDPU</name>
<dbReference type="SMART" id="SM01401">
    <property type="entry name" value="Sds3"/>
    <property type="match status" value="1"/>
</dbReference>
<gene>
    <name evidence="7" type="ORF">EPUS_00085</name>
</gene>
<dbReference type="OrthoDB" id="70376at2759"/>
<evidence type="ECO:0000313" key="7">
    <source>
        <dbReference type="EMBL" id="ERF75293.1"/>
    </source>
</evidence>